<dbReference type="Gene3D" id="2.120.10.30">
    <property type="entry name" value="TolB, C-terminal domain"/>
    <property type="match status" value="1"/>
</dbReference>
<keyword evidence="3" id="KW-1185">Reference proteome</keyword>
<dbReference type="Pfam" id="PF08450">
    <property type="entry name" value="SGL"/>
    <property type="match status" value="1"/>
</dbReference>
<reference evidence="2 3" key="1">
    <citation type="submission" date="2018-03" db="EMBL/GenBank/DDBJ databases">
        <title>The draft genome of Sphingosinicella sp. GL-C-18.</title>
        <authorList>
            <person name="Liu L."/>
            <person name="Li L."/>
            <person name="Liang L."/>
            <person name="Zhang X."/>
            <person name="Wang T."/>
        </authorList>
    </citation>
    <scope>NUCLEOTIDE SEQUENCE [LARGE SCALE GENOMIC DNA]</scope>
    <source>
        <strain evidence="2 3">GL-C-18</strain>
    </source>
</reference>
<evidence type="ECO:0000313" key="2">
    <source>
        <dbReference type="EMBL" id="PSJ43037.1"/>
    </source>
</evidence>
<dbReference type="AlphaFoldDB" id="A0A2P7QYK0"/>
<evidence type="ECO:0000259" key="1">
    <source>
        <dbReference type="Pfam" id="PF08450"/>
    </source>
</evidence>
<dbReference type="InterPro" id="IPR013658">
    <property type="entry name" value="SGL"/>
</dbReference>
<dbReference type="EMBL" id="PXYI01000001">
    <property type="protein sequence ID" value="PSJ43037.1"/>
    <property type="molecule type" value="Genomic_DNA"/>
</dbReference>
<comment type="caution">
    <text evidence="2">The sequence shown here is derived from an EMBL/GenBank/DDBJ whole genome shotgun (WGS) entry which is preliminary data.</text>
</comment>
<dbReference type="Proteomes" id="UP000241167">
    <property type="component" value="Unassembled WGS sequence"/>
</dbReference>
<sequence>MLFGRAAINGHYNLGRDHQGWRWSDALDSHGFVTAEPGERVFIANSSENRTYRGLIGEGGRVTDLTVFAERDGESVARQATGNVYIAYGQVFVHAPDGTLTRRIDVPERPLQSLFGGADGRTLFILTHHSLYALVP</sequence>
<name>A0A2P7QYK0_9SPHN</name>
<organism evidence="2 3">
    <name type="scientific">Allosphingosinicella deserti</name>
    <dbReference type="NCBI Taxonomy" id="2116704"/>
    <lineage>
        <taxon>Bacteria</taxon>
        <taxon>Pseudomonadati</taxon>
        <taxon>Pseudomonadota</taxon>
        <taxon>Alphaproteobacteria</taxon>
        <taxon>Sphingomonadales</taxon>
        <taxon>Sphingomonadaceae</taxon>
        <taxon>Allosphingosinicella</taxon>
    </lineage>
</organism>
<dbReference type="SUPFAM" id="SSF63829">
    <property type="entry name" value="Calcium-dependent phosphotriesterase"/>
    <property type="match status" value="1"/>
</dbReference>
<feature type="domain" description="SMP-30/Gluconolactonase/LRE-like region" evidence="1">
    <location>
        <begin position="38"/>
        <end position="128"/>
    </location>
</feature>
<proteinExistence type="predicted"/>
<accession>A0A2P7QYK0</accession>
<dbReference type="InterPro" id="IPR011042">
    <property type="entry name" value="6-blade_b-propeller_TolB-like"/>
</dbReference>
<evidence type="ECO:0000313" key="3">
    <source>
        <dbReference type="Proteomes" id="UP000241167"/>
    </source>
</evidence>
<protein>
    <recommendedName>
        <fullName evidence="1">SMP-30/Gluconolactonase/LRE-like region domain-containing protein</fullName>
    </recommendedName>
</protein>
<gene>
    <name evidence="2" type="ORF">C7I55_01140</name>
</gene>